<reference evidence="1" key="2">
    <citation type="journal article" date="2015" name="Data Brief">
        <title>Shoot transcriptome of the giant reed, Arundo donax.</title>
        <authorList>
            <person name="Barrero R.A."/>
            <person name="Guerrero F.D."/>
            <person name="Moolhuijzen P."/>
            <person name="Goolsby J.A."/>
            <person name="Tidwell J."/>
            <person name="Bellgard S.E."/>
            <person name="Bellgard M.I."/>
        </authorList>
    </citation>
    <scope>NUCLEOTIDE SEQUENCE</scope>
    <source>
        <tissue evidence="1">Shoot tissue taken approximately 20 cm above the soil surface</tissue>
    </source>
</reference>
<accession>A0A0A9BD82</accession>
<proteinExistence type="predicted"/>
<dbReference type="AlphaFoldDB" id="A0A0A9BD82"/>
<organism evidence="1">
    <name type="scientific">Arundo donax</name>
    <name type="common">Giant reed</name>
    <name type="synonym">Donax arundinaceus</name>
    <dbReference type="NCBI Taxonomy" id="35708"/>
    <lineage>
        <taxon>Eukaryota</taxon>
        <taxon>Viridiplantae</taxon>
        <taxon>Streptophyta</taxon>
        <taxon>Embryophyta</taxon>
        <taxon>Tracheophyta</taxon>
        <taxon>Spermatophyta</taxon>
        <taxon>Magnoliopsida</taxon>
        <taxon>Liliopsida</taxon>
        <taxon>Poales</taxon>
        <taxon>Poaceae</taxon>
        <taxon>PACMAD clade</taxon>
        <taxon>Arundinoideae</taxon>
        <taxon>Arundineae</taxon>
        <taxon>Arundo</taxon>
    </lineage>
</organism>
<evidence type="ECO:0000313" key="1">
    <source>
        <dbReference type="EMBL" id="JAD61939.1"/>
    </source>
</evidence>
<dbReference type="EMBL" id="GBRH01235956">
    <property type="protein sequence ID" value="JAD61939.1"/>
    <property type="molecule type" value="Transcribed_RNA"/>
</dbReference>
<name>A0A0A9BD82_ARUDO</name>
<sequence length="51" mass="6032">MVLCQRSLKQADENTCKIGDNFSQNIIYVSRKIVWDNFCKYHICMSKDRMG</sequence>
<reference evidence="1" key="1">
    <citation type="submission" date="2014-09" db="EMBL/GenBank/DDBJ databases">
        <authorList>
            <person name="Magalhaes I.L.F."/>
            <person name="Oliveira U."/>
            <person name="Santos F.R."/>
            <person name="Vidigal T.H.D.A."/>
            <person name="Brescovit A.D."/>
            <person name="Santos A.J."/>
        </authorList>
    </citation>
    <scope>NUCLEOTIDE SEQUENCE</scope>
    <source>
        <tissue evidence="1">Shoot tissue taken approximately 20 cm above the soil surface</tissue>
    </source>
</reference>
<protein>
    <submittedName>
        <fullName evidence="1">Uncharacterized protein</fullName>
    </submittedName>
</protein>